<dbReference type="AlphaFoldDB" id="A0AAE5RUK9"/>
<evidence type="ECO:0000313" key="1">
    <source>
        <dbReference type="EMBL" id="POO49139.1"/>
    </source>
</evidence>
<protein>
    <submittedName>
        <fullName evidence="1">Uncharacterized protein</fullName>
    </submittedName>
</protein>
<organism evidence="1 2">
    <name type="scientific">Agrobacterium rosae</name>
    <dbReference type="NCBI Taxonomy" id="1972867"/>
    <lineage>
        <taxon>Bacteria</taxon>
        <taxon>Pseudomonadati</taxon>
        <taxon>Pseudomonadota</taxon>
        <taxon>Alphaproteobacteria</taxon>
        <taxon>Hyphomicrobiales</taxon>
        <taxon>Rhizobiaceae</taxon>
        <taxon>Rhizobium/Agrobacterium group</taxon>
        <taxon>Agrobacterium</taxon>
    </lineage>
</organism>
<reference evidence="1 2" key="1">
    <citation type="journal article" date="2018" name="Syst. Appl. Microbiol.">
        <title>Agrobacterium rosae sp. nov., isolated from galls on different agricultural crops.</title>
        <authorList>
            <person name="Kuzmanovic N."/>
            <person name="Pulawska J."/>
            <person name="Smalla K."/>
            <person name="Nesme X."/>
        </authorList>
    </citation>
    <scope>NUCLEOTIDE SEQUENCE [LARGE SCALE GENOMIC DNA]</scope>
    <source>
        <strain evidence="1 2">NCPPB 1650</strain>
    </source>
</reference>
<comment type="caution">
    <text evidence="1">The sequence shown here is derived from an EMBL/GenBank/DDBJ whole genome shotgun (WGS) entry which is preliminary data.</text>
</comment>
<dbReference type="Proteomes" id="UP000237447">
    <property type="component" value="Unassembled WGS sequence"/>
</dbReference>
<sequence length="61" mass="7085">MTNARENNEFEAWVNGKFGSRIRDLISEDFTLNISDSFFEVDFTYEDDAHAFLKLFGGREA</sequence>
<dbReference type="EMBL" id="NXEJ01000011">
    <property type="protein sequence ID" value="POO49139.1"/>
    <property type="molecule type" value="Genomic_DNA"/>
</dbReference>
<proteinExistence type="predicted"/>
<gene>
    <name evidence="1" type="ORF">CPJ18_22065</name>
</gene>
<evidence type="ECO:0000313" key="2">
    <source>
        <dbReference type="Proteomes" id="UP000237447"/>
    </source>
</evidence>
<accession>A0AAE5RUK9</accession>
<name>A0AAE5RUK9_9HYPH</name>